<evidence type="ECO:0000256" key="1">
    <source>
        <dbReference type="SAM" id="MobiDB-lite"/>
    </source>
</evidence>
<name>A0A0G4H5X9_VITBC</name>
<evidence type="ECO:0000313" key="3">
    <source>
        <dbReference type="Proteomes" id="UP000041254"/>
    </source>
</evidence>
<protein>
    <submittedName>
        <fullName evidence="2">Uncharacterized protein</fullName>
    </submittedName>
</protein>
<organism evidence="2 3">
    <name type="scientific">Vitrella brassicaformis (strain CCMP3155)</name>
    <dbReference type="NCBI Taxonomy" id="1169540"/>
    <lineage>
        <taxon>Eukaryota</taxon>
        <taxon>Sar</taxon>
        <taxon>Alveolata</taxon>
        <taxon>Colpodellida</taxon>
        <taxon>Vitrellaceae</taxon>
        <taxon>Vitrella</taxon>
    </lineage>
</organism>
<evidence type="ECO:0000313" key="2">
    <source>
        <dbReference type="EMBL" id="CEM38987.1"/>
    </source>
</evidence>
<reference evidence="2 3" key="1">
    <citation type="submission" date="2014-11" db="EMBL/GenBank/DDBJ databases">
        <authorList>
            <person name="Zhu J."/>
            <person name="Qi W."/>
            <person name="Song R."/>
        </authorList>
    </citation>
    <scope>NUCLEOTIDE SEQUENCE [LARGE SCALE GENOMIC DNA]</scope>
</reference>
<gene>
    <name evidence="2" type="ORF">Vbra_10632</name>
</gene>
<dbReference type="VEuPathDB" id="CryptoDB:Vbra_10632"/>
<keyword evidence="3" id="KW-1185">Reference proteome</keyword>
<dbReference type="Proteomes" id="UP000041254">
    <property type="component" value="Unassembled WGS sequence"/>
</dbReference>
<proteinExistence type="predicted"/>
<dbReference type="AlphaFoldDB" id="A0A0G4H5X9"/>
<accession>A0A0G4H5X9</accession>
<sequence length="196" mass="20844">MSMYADLAQHMVIAICVLSERVADAVSGGNKNHPLSVRRLRRVHSAAYNADHRPGGCTRNMKQPLVQGGSRGVRGVASVHLSDDAFSTLKPCGACKKRKKGADPEGLHINCSAFIWPAIATLTGTRPNVTSPKTPSAHWSGPTRTFGRVTGLPARATSSGAKGRTRAAHCSTRASQRPPRLTTDKVGQLTNTVRTA</sequence>
<dbReference type="InParanoid" id="A0A0G4H5X9"/>
<feature type="region of interest" description="Disordered" evidence="1">
    <location>
        <begin position="154"/>
        <end position="182"/>
    </location>
</feature>
<dbReference type="EMBL" id="CDMY01001019">
    <property type="protein sequence ID" value="CEM38987.1"/>
    <property type="molecule type" value="Genomic_DNA"/>
</dbReference>